<dbReference type="EMBL" id="JAQQWL010000009">
    <property type="protein sequence ID" value="KAK8058994.1"/>
    <property type="molecule type" value="Genomic_DNA"/>
</dbReference>
<dbReference type="InterPro" id="IPR027417">
    <property type="entry name" value="P-loop_NTPase"/>
</dbReference>
<protein>
    <recommendedName>
        <fullName evidence="7">GPI inositol-deacylase</fullName>
    </recommendedName>
</protein>
<dbReference type="Pfam" id="PF22939">
    <property type="entry name" value="WHD_GPIID"/>
    <property type="match status" value="1"/>
</dbReference>
<gene>
    <name evidence="5" type="ORF">PG994_009442</name>
</gene>
<keyword evidence="6" id="KW-1185">Reference proteome</keyword>
<dbReference type="InterPro" id="IPR036322">
    <property type="entry name" value="WD40_repeat_dom_sf"/>
</dbReference>
<dbReference type="InterPro" id="IPR054471">
    <property type="entry name" value="GPIID_WHD"/>
</dbReference>
<comment type="caution">
    <text evidence="5">The sequence shown here is derived from an EMBL/GenBank/DDBJ whole genome shotgun (WGS) entry which is preliminary data.</text>
</comment>
<dbReference type="RefSeq" id="XP_066714440.1">
    <property type="nucleotide sequence ID" value="XM_066860851.1"/>
</dbReference>
<feature type="domain" description="GPI inositol-deacylase winged helix" evidence="3">
    <location>
        <begin position="501"/>
        <end position="570"/>
    </location>
</feature>
<proteinExistence type="predicted"/>
<dbReference type="Proteomes" id="UP001480595">
    <property type="component" value="Unassembled WGS sequence"/>
</dbReference>
<name>A0ABR1UJ97_9PEZI</name>
<dbReference type="InterPro" id="IPR056884">
    <property type="entry name" value="NPHP3-like_N"/>
</dbReference>
<evidence type="ECO:0000256" key="2">
    <source>
        <dbReference type="SAM" id="MobiDB-lite"/>
    </source>
</evidence>
<dbReference type="SMART" id="SM00320">
    <property type="entry name" value="WD40"/>
    <property type="match status" value="4"/>
</dbReference>
<dbReference type="GeneID" id="92093914"/>
<dbReference type="InterPro" id="IPR001680">
    <property type="entry name" value="WD40_rpt"/>
</dbReference>
<evidence type="ECO:0000259" key="3">
    <source>
        <dbReference type="Pfam" id="PF22939"/>
    </source>
</evidence>
<dbReference type="PANTHER" id="PTHR10039">
    <property type="entry name" value="AMELOGENIN"/>
    <property type="match status" value="1"/>
</dbReference>
<keyword evidence="1" id="KW-0677">Repeat</keyword>
<dbReference type="Pfam" id="PF24883">
    <property type="entry name" value="NPHP3_N"/>
    <property type="match status" value="1"/>
</dbReference>
<dbReference type="PANTHER" id="PTHR10039:SF16">
    <property type="entry name" value="GPI INOSITOL-DEACYLASE"/>
    <property type="match status" value="1"/>
</dbReference>
<evidence type="ECO:0000259" key="4">
    <source>
        <dbReference type="Pfam" id="PF24883"/>
    </source>
</evidence>
<feature type="domain" description="Nephrocystin 3-like N-terminal" evidence="4">
    <location>
        <begin position="291"/>
        <end position="384"/>
    </location>
</feature>
<organism evidence="5 6">
    <name type="scientific">Apiospora phragmitis</name>
    <dbReference type="NCBI Taxonomy" id="2905665"/>
    <lineage>
        <taxon>Eukaryota</taxon>
        <taxon>Fungi</taxon>
        <taxon>Dikarya</taxon>
        <taxon>Ascomycota</taxon>
        <taxon>Pezizomycotina</taxon>
        <taxon>Sordariomycetes</taxon>
        <taxon>Xylariomycetidae</taxon>
        <taxon>Amphisphaeriales</taxon>
        <taxon>Apiosporaceae</taxon>
        <taxon>Apiospora</taxon>
    </lineage>
</organism>
<feature type="compositionally biased region" description="Polar residues" evidence="2">
    <location>
        <begin position="1"/>
        <end position="11"/>
    </location>
</feature>
<reference evidence="5 6" key="1">
    <citation type="submission" date="2023-01" db="EMBL/GenBank/DDBJ databases">
        <title>Analysis of 21 Apiospora genomes using comparative genomics revels a genus with tremendous synthesis potential of carbohydrate active enzymes and secondary metabolites.</title>
        <authorList>
            <person name="Sorensen T."/>
        </authorList>
    </citation>
    <scope>NUCLEOTIDE SEQUENCE [LARGE SCALE GENOMIC DNA]</scope>
    <source>
        <strain evidence="5 6">CBS 135458</strain>
    </source>
</reference>
<sequence>MWSPYGSQSFQVHGLGGGSRKTWSATENPESFWPREWLPFEAGFHQSSSSLTIHDFGQALLADLSTSPQIKKNGNTLIVLIAHSMGGLAYLLATSADSANRLSTLLSIKGSKAFVKDLIPDSGSLQVSQSMTSSGMCAPTYTLWSLFEGVATSSGPTSVMIVEKESVVLGLPGERTRYIQADHGHICKFGTPSDPNYDILRDCLRTSINEAQQKPASERSENYKVQMKSISEALENTQKPEMDLLAAVDQRHEESGSWLIEHESFNCWLHGLELHTPRTLWLNGPPGSGKSLLLSLAFQMAELNSEVRRAFLNLSKDGGLLNSLEPSVVWNTLFLGKFLKISFSQTQVWVIDALDECPSRQLSSLVQMISKINPSSSFRFSITSGPSDSVERLLNQEKVKRFEIHAGRGESLEDISAYLHSRLSHVVPSNGQSGISENPIVPQILEKPNGVFLWASLIVARLQDTYTLEKMHEVLDEVPSEMNGVYRRIIGSLKGSPNVPLAQCMLKWVVCSPQPLSTDILIEAVRLDISQTLRSSDTIPHICGNLATVDNRSRVQLMHQTVKEFLITQESDNFVRWDEYHSQLAAKPRRTVQPVAVHTSVFDDYADSNFSYHLSHASTNPGHGLLSLLAAFAKDNIRAWIERTARRGRLSAYQKCIEDVRRFLRRYANDHSPLDIGHQMVSRVVDDLTRLLAIFGPNLVETPPAIHSLIPLLCPTTSFFHQTFDTQALQRLICNFNEQWDERISSLLFPRRALCVACNDRYLAIGSTNGKIHLHRASIFELITIMNHGEPVRRLAFGNTSNLLMSGSPRKVALWDSDNTQQWIVPVLTVPLSVGFSYNDSKVLVLADSDSDSSTHGGNGMAATIVRLCPTLDLMAVSFRNSHLTLCYMETDESIGRFEKEGYEGSRHAPQILDVAFSTAQQLNLAAIIYQDGEVVTFSTLTLQQKDAHQLHCHILATSTDGRTLAAGGNDGAIWLFNFENLRLIYWISSLDERIIGIVLEAEDQILPVQETKFTRHFENGTAITIIAQASSSNYLFCGREDGSIAYHNMKTGRRFEAFQFHARFVAITQLEWHAKTQTLFSVDISGRCIGTLFSSSPSDQLQFKSHIFNHRVESTAQQALVRTDATAFLVSTSVGEDVWRSDTGLFTSSKHSKDGSQWLIHPTDSSKLILLRGADVKMFSWATLDVLVESYESSRAPHIGAYVASSQPITWFSRHELKYILSLVTDTLVQGSALCLVDLSNTVHEGTEKLTITLSSIGLPEVKFMFGFHRSDLYFLTKQGWVSSLNTKHLPSVKSYTRHFFIPSLWQVGSELAGRVLSSKSLVFAYRDELVIFNRFLEFEAKVDLRTEERGGTSYL</sequence>
<evidence type="ECO:0000313" key="5">
    <source>
        <dbReference type="EMBL" id="KAK8058994.1"/>
    </source>
</evidence>
<accession>A0ABR1UJ97</accession>
<feature type="region of interest" description="Disordered" evidence="2">
    <location>
        <begin position="1"/>
        <end position="23"/>
    </location>
</feature>
<evidence type="ECO:0000313" key="6">
    <source>
        <dbReference type="Proteomes" id="UP001480595"/>
    </source>
</evidence>
<evidence type="ECO:0000256" key="1">
    <source>
        <dbReference type="ARBA" id="ARBA00022737"/>
    </source>
</evidence>
<dbReference type="SUPFAM" id="SSF50978">
    <property type="entry name" value="WD40 repeat-like"/>
    <property type="match status" value="1"/>
</dbReference>
<dbReference type="SUPFAM" id="SSF52540">
    <property type="entry name" value="P-loop containing nucleoside triphosphate hydrolases"/>
    <property type="match status" value="1"/>
</dbReference>
<dbReference type="Gene3D" id="2.130.10.10">
    <property type="entry name" value="YVTN repeat-like/Quinoprotein amine dehydrogenase"/>
    <property type="match status" value="2"/>
</dbReference>
<evidence type="ECO:0008006" key="7">
    <source>
        <dbReference type="Google" id="ProtNLM"/>
    </source>
</evidence>
<dbReference type="InterPro" id="IPR015943">
    <property type="entry name" value="WD40/YVTN_repeat-like_dom_sf"/>
</dbReference>